<dbReference type="InterPro" id="IPR050082">
    <property type="entry name" value="RNA_methyltr_RlmE"/>
</dbReference>
<dbReference type="VEuPathDB" id="GiardiaDB:DHA2_16993"/>
<dbReference type="VEuPathDB" id="GiardiaDB:GL50803_0016993"/>
<keyword evidence="6" id="KW-0949">S-adenosyl-L-methionine</keyword>
<keyword evidence="4 13" id="KW-0489">Methyltransferase</keyword>
<evidence type="ECO:0000259" key="10">
    <source>
        <dbReference type="Pfam" id="PF01728"/>
    </source>
</evidence>
<feature type="compositionally biased region" description="Acidic residues" evidence="9">
    <location>
        <begin position="624"/>
        <end position="633"/>
    </location>
</feature>
<feature type="domain" description="Ribosomal RNA methyltransferase SPB1-like C-terminal" evidence="11">
    <location>
        <begin position="879"/>
        <end position="1070"/>
    </location>
</feature>
<dbReference type="InterPro" id="IPR002877">
    <property type="entry name" value="RNA_MeTrfase_FtsJ_dom"/>
</dbReference>
<evidence type="ECO:0000256" key="5">
    <source>
        <dbReference type="ARBA" id="ARBA00022679"/>
    </source>
</evidence>
<dbReference type="GO" id="GO:0000463">
    <property type="term" value="P:maturation of LSU-rRNA from tricistronic rRNA transcript (SSU-rRNA, 5.8S rRNA, LSU-rRNA)"/>
    <property type="evidence" value="ECO:0007669"/>
    <property type="project" value="TreeGrafter"/>
</dbReference>
<dbReference type="PANTHER" id="PTHR10920">
    <property type="entry name" value="RIBOSOMAL RNA METHYLTRANSFERASE"/>
    <property type="match status" value="1"/>
</dbReference>
<dbReference type="InterPro" id="IPR015507">
    <property type="entry name" value="rRNA-MeTfrase_E"/>
</dbReference>
<dbReference type="AlphaFoldDB" id="V6TCT0"/>
<keyword evidence="3" id="KW-0698">rRNA processing</keyword>
<dbReference type="EMBL" id="AHGT01000054">
    <property type="protein sequence ID" value="ESU36172.1"/>
    <property type="molecule type" value="Genomic_DNA"/>
</dbReference>
<dbReference type="InterPro" id="IPR029063">
    <property type="entry name" value="SAM-dependent_MTases_sf"/>
</dbReference>
<evidence type="ECO:0000256" key="6">
    <source>
        <dbReference type="ARBA" id="ARBA00022691"/>
    </source>
</evidence>
<dbReference type="VEuPathDB" id="GiardiaDB:GL50581_3796"/>
<evidence type="ECO:0000313" key="14">
    <source>
        <dbReference type="Proteomes" id="UP000018320"/>
    </source>
</evidence>
<feature type="compositionally biased region" description="Polar residues" evidence="9">
    <location>
        <begin position="811"/>
        <end position="824"/>
    </location>
</feature>
<evidence type="ECO:0000313" key="13">
    <source>
        <dbReference type="EMBL" id="ESU36172.1"/>
    </source>
</evidence>
<dbReference type="VEuPathDB" id="GiardiaDB:QR46_3370"/>
<feature type="domain" description="Ribosomal RNA methyltransferase FtsJ" evidence="10">
    <location>
        <begin position="42"/>
        <end position="218"/>
    </location>
</feature>
<reference evidence="14" key="1">
    <citation type="submission" date="2012-02" db="EMBL/GenBank/DDBJ databases">
        <title>Genome sequencing of Giardia lamblia Genotypes A2 and B isolates (DH and GS) and comparative analysis with the genomes of Genotypes A1 and E (WB and Pig).</title>
        <authorList>
            <person name="Adam R."/>
            <person name="Dahlstrom E."/>
            <person name="Martens C."/>
            <person name="Bruno D."/>
            <person name="Barbian K."/>
            <person name="Porcella S.F."/>
            <person name="Nash T."/>
        </authorList>
    </citation>
    <scope>NUCLEOTIDE SEQUENCE</scope>
    <source>
        <strain evidence="14">DH</strain>
    </source>
</reference>
<evidence type="ECO:0000256" key="1">
    <source>
        <dbReference type="ARBA" id="ARBA00004604"/>
    </source>
</evidence>
<evidence type="ECO:0000256" key="9">
    <source>
        <dbReference type="SAM" id="MobiDB-lite"/>
    </source>
</evidence>
<dbReference type="HAMAP" id="MF_01547">
    <property type="entry name" value="RNA_methyltr_E"/>
    <property type="match status" value="1"/>
</dbReference>
<dbReference type="GO" id="GO:0000466">
    <property type="term" value="P:maturation of 5.8S rRNA from tricistronic rRNA transcript (SSU-rRNA, 5.8S rRNA, LSU-rRNA)"/>
    <property type="evidence" value="ECO:0007669"/>
    <property type="project" value="TreeGrafter"/>
</dbReference>
<feature type="coiled-coil region" evidence="8">
    <location>
        <begin position="445"/>
        <end position="480"/>
    </location>
</feature>
<proteinExistence type="inferred from homology"/>
<evidence type="ECO:0000256" key="7">
    <source>
        <dbReference type="ARBA" id="ARBA00023242"/>
    </source>
</evidence>
<feature type="region of interest" description="Disordered" evidence="9">
    <location>
        <begin position="806"/>
        <end position="827"/>
    </location>
</feature>
<feature type="domain" description="DUF3381" evidence="12">
    <location>
        <begin position="275"/>
        <end position="474"/>
    </location>
</feature>
<keyword evidence="7" id="KW-0539">Nucleus</keyword>
<name>V6TCT0_GIAIN</name>
<keyword evidence="5 13" id="KW-0808">Transferase</keyword>
<dbReference type="GO" id="GO:0008650">
    <property type="term" value="F:rRNA (uridine-2'-O-)-methyltransferase activity"/>
    <property type="evidence" value="ECO:0007669"/>
    <property type="project" value="TreeGrafter"/>
</dbReference>
<dbReference type="GO" id="GO:0016435">
    <property type="term" value="F:rRNA (guanine) methyltransferase activity"/>
    <property type="evidence" value="ECO:0007669"/>
    <property type="project" value="TreeGrafter"/>
</dbReference>
<comment type="caution">
    <text evidence="13">The sequence shown here is derived from an EMBL/GenBank/DDBJ whole genome shotgun (WGS) entry which is preliminary data.</text>
</comment>
<dbReference type="InterPro" id="IPR012920">
    <property type="entry name" value="rRNA_MeTfrase_SPB1-like_C"/>
</dbReference>
<dbReference type="Pfam" id="PF11861">
    <property type="entry name" value="DUF3381"/>
    <property type="match status" value="1"/>
</dbReference>
<gene>
    <name evidence="13" type="ORF">DHA2_16993</name>
</gene>
<dbReference type="GO" id="GO:0005730">
    <property type="term" value="C:nucleolus"/>
    <property type="evidence" value="ECO:0007669"/>
    <property type="project" value="UniProtKB-SubCell"/>
</dbReference>
<dbReference type="Gene3D" id="3.40.50.150">
    <property type="entry name" value="Vaccinia Virus protein VP39"/>
    <property type="match status" value="1"/>
</dbReference>
<dbReference type="Pfam" id="PF01728">
    <property type="entry name" value="FtsJ"/>
    <property type="match status" value="1"/>
</dbReference>
<feature type="coiled-coil region" evidence="8">
    <location>
        <begin position="652"/>
        <end position="679"/>
    </location>
</feature>
<feature type="region of interest" description="Disordered" evidence="9">
    <location>
        <begin position="610"/>
        <end position="635"/>
    </location>
</feature>
<accession>V6TCT0</accession>
<feature type="region of interest" description="Disordered" evidence="9">
    <location>
        <begin position="848"/>
        <end position="878"/>
    </location>
</feature>
<evidence type="ECO:0000256" key="8">
    <source>
        <dbReference type="SAM" id="Coils"/>
    </source>
</evidence>
<dbReference type="Proteomes" id="UP000018320">
    <property type="component" value="Unassembled WGS sequence"/>
</dbReference>
<evidence type="ECO:0000256" key="2">
    <source>
        <dbReference type="ARBA" id="ARBA00022517"/>
    </source>
</evidence>
<keyword evidence="8" id="KW-0175">Coiled coil</keyword>
<evidence type="ECO:0000259" key="12">
    <source>
        <dbReference type="Pfam" id="PF11861"/>
    </source>
</evidence>
<evidence type="ECO:0000259" key="11">
    <source>
        <dbReference type="Pfam" id="PF07780"/>
    </source>
</evidence>
<evidence type="ECO:0000256" key="3">
    <source>
        <dbReference type="ARBA" id="ARBA00022552"/>
    </source>
</evidence>
<dbReference type="InterPro" id="IPR024576">
    <property type="entry name" value="rRNA_MeTfrase_Spb1_DUF3381"/>
</dbReference>
<dbReference type="GO" id="GO:0030687">
    <property type="term" value="C:preribosome, large subunit precursor"/>
    <property type="evidence" value="ECO:0007669"/>
    <property type="project" value="TreeGrafter"/>
</dbReference>
<dbReference type="SUPFAM" id="SSF53335">
    <property type="entry name" value="S-adenosyl-L-methionine-dependent methyltransferases"/>
    <property type="match status" value="1"/>
</dbReference>
<reference evidence="13 14" key="2">
    <citation type="journal article" date="2013" name="Genome Biol. Evol.">
        <title>Genome sequencing of Giardia lamblia genotypes A2 and B isolates (DH and GS) and comparative analysis with the genomes of genotypes A1 and E (WB and Pig).</title>
        <authorList>
            <person name="Adam R.D."/>
            <person name="Dahlstrom E.W."/>
            <person name="Martens C.A."/>
            <person name="Bruno D.P."/>
            <person name="Barbian K.D."/>
            <person name="Ricklefs S.M."/>
            <person name="Hernandez M.M."/>
            <person name="Narla N.P."/>
            <person name="Patel R.B."/>
            <person name="Porcella S.F."/>
            <person name="Nash T.E."/>
        </authorList>
    </citation>
    <scope>NUCLEOTIDE SEQUENCE [LARGE SCALE GENOMIC DNA]</scope>
    <source>
        <strain evidence="13 14">DH</strain>
    </source>
</reference>
<protein>
    <submittedName>
        <fullName evidence="13">Methyltransferase, C-terminal domain protein</fullName>
    </submittedName>
</protein>
<sequence length="1101" mass="125074">MPSCFNYFKKWLPNLIAMPARHSKVGKNRKDEYYRLAREAGYRSRAAYKLIQLDAQYGFLSSTKCLIDLCAAPGSWSQVAAMKMPVGSLIVSVDLDPIKPINGVVSFCSDITTAACRNALTEKLKGWAVDTVIHDGAPNMGTAWGVDAFGQNTLVLAACKLATEFLRMHGTFITKIFRSADHDALLYVLRQLFEKVEITKPRASRDNSSECFAVCLRYKNPKEIDGRFFDPNHVFKNYTGIQQQSDKESMYNAALRSSSKTSSSLKQLAEDLSHTTRHRTGYSDERGGGLYMQIPVLDFLMHPSPITLLAKYSVISFDKDVKGNPKFQHLYGDIKRGEQVKDPSIKFNHRVVDTWDEYTRLQHEVMAHVATTDEIKYCCQDVRNMNNKDFRKLLKWREKVIAHICEITVPVEIPKSAPTLEQLEALPAYSSDEFLQLTPEQQAHLQEQYLQREKLRKERRELQRAERKMAKDQARQLKSKSQVDDLAETADSVTLRKLFTMEKYQVVCKALRLFDSRLLLSALQSVNSEEAKADLFQNISDEEKEEALKRMEQIARGGEGEFDEVSLTLLRRAGAILKRGDGEAELIPGLEEAIQRSDATSVLSALQKNRDLKLKEGPGSDTETSSDDSDEDPEAARERYLAYVDSNADYWYDQMLKKRDELERRMREKEETYRKAKGIVLDEDINAKRVDDENLAGKSELAERWYSNEAFSEQPGIDRLHNINGPEAQDAGTADDEYWNSFPLPRDYLDKTAAHNKRIKEIAKQQREEAYRQAKLAKLSREVDAENSVFPGLKQQIQLLPVHEVEEGQSPDEQLTSGSQQEPGSNKHVIGIKTEAARLGYSADRVTITSGDVGNTGDVHTSGSDTDLSEETSDDMFVGDKKEKDTALLKDPHNQALKLALVQKMTTKKGKEAILHSSINRFSFYRDEDPRTLPRWFVDDEERNCKPEVPLTAEEIQLQRARVEALNARPIKKVREALARKRMRAYSRLKQLTTKADTLAARTDISEREKVTILEKAAAKMHRRESKTKKRVILSNRNKVGALSSAGRRDKRGVKHIDRRMKKDLRKGHAFEGGVGKKAMKKQGLVNAALGKFKAKQKKRH</sequence>
<evidence type="ECO:0000256" key="4">
    <source>
        <dbReference type="ARBA" id="ARBA00022603"/>
    </source>
</evidence>
<dbReference type="FunFam" id="3.40.50.150:FF:000004">
    <property type="entry name" value="AdoMet-dependent rRNA methyltransferase SPB1"/>
    <property type="match status" value="1"/>
</dbReference>
<comment type="subcellular location">
    <subcellularLocation>
        <location evidence="1">Nucleus</location>
        <location evidence="1">Nucleolus</location>
    </subcellularLocation>
</comment>
<dbReference type="Pfam" id="PF07780">
    <property type="entry name" value="Spb1_C"/>
    <property type="match status" value="1"/>
</dbReference>
<organism evidence="13 14">
    <name type="scientific">Giardia intestinalis</name>
    <name type="common">Giardia lamblia</name>
    <dbReference type="NCBI Taxonomy" id="5741"/>
    <lineage>
        <taxon>Eukaryota</taxon>
        <taxon>Metamonada</taxon>
        <taxon>Diplomonadida</taxon>
        <taxon>Hexamitidae</taxon>
        <taxon>Giardiinae</taxon>
        <taxon>Giardia</taxon>
    </lineage>
</organism>
<keyword evidence="2" id="KW-0690">Ribosome biogenesis</keyword>
<dbReference type="PANTHER" id="PTHR10920:SF13">
    <property type="entry name" value="PRE-RRNA 2'-O-RIBOSE RNA METHYLTRANSFERASE FTSJ3"/>
    <property type="match status" value="1"/>
</dbReference>